<feature type="non-terminal residue" evidence="1">
    <location>
        <position position="1"/>
    </location>
</feature>
<sequence length="42" mass="4840">YSGLNTVINYLLDEAQFLYLVMDVHMKEDQHTAQNIAKGINK</sequence>
<evidence type="ECO:0000313" key="1">
    <source>
        <dbReference type="EMBL" id="CAG8721166.1"/>
    </source>
</evidence>
<evidence type="ECO:0000313" key="2">
    <source>
        <dbReference type="Proteomes" id="UP000789702"/>
    </source>
</evidence>
<proteinExistence type="predicted"/>
<accession>A0ACA9PRJ3</accession>
<name>A0ACA9PRJ3_9GLOM</name>
<keyword evidence="2" id="KW-1185">Reference proteome</keyword>
<dbReference type="EMBL" id="CAJVPU010032934">
    <property type="protein sequence ID" value="CAG8721166.1"/>
    <property type="molecule type" value="Genomic_DNA"/>
</dbReference>
<comment type="caution">
    <text evidence="1">The sequence shown here is derived from an EMBL/GenBank/DDBJ whole genome shotgun (WGS) entry which is preliminary data.</text>
</comment>
<feature type="non-terminal residue" evidence="1">
    <location>
        <position position="42"/>
    </location>
</feature>
<reference evidence="1" key="1">
    <citation type="submission" date="2021-06" db="EMBL/GenBank/DDBJ databases">
        <authorList>
            <person name="Kallberg Y."/>
            <person name="Tangrot J."/>
            <person name="Rosling A."/>
        </authorList>
    </citation>
    <scope>NUCLEOTIDE SEQUENCE</scope>
    <source>
        <strain evidence="1">IL203A</strain>
    </source>
</reference>
<organism evidence="1 2">
    <name type="scientific">Dentiscutata heterogama</name>
    <dbReference type="NCBI Taxonomy" id="1316150"/>
    <lineage>
        <taxon>Eukaryota</taxon>
        <taxon>Fungi</taxon>
        <taxon>Fungi incertae sedis</taxon>
        <taxon>Mucoromycota</taxon>
        <taxon>Glomeromycotina</taxon>
        <taxon>Glomeromycetes</taxon>
        <taxon>Diversisporales</taxon>
        <taxon>Gigasporaceae</taxon>
        <taxon>Dentiscutata</taxon>
    </lineage>
</organism>
<dbReference type="Proteomes" id="UP000789702">
    <property type="component" value="Unassembled WGS sequence"/>
</dbReference>
<gene>
    <name evidence="1" type="ORF">DHETER_LOCUS12844</name>
</gene>
<protein>
    <submittedName>
        <fullName evidence="1">15887_t:CDS:1</fullName>
    </submittedName>
</protein>